<reference evidence="1" key="1">
    <citation type="submission" date="2022-05" db="EMBL/GenBank/DDBJ databases">
        <title>The Musa troglodytarum L. genome provides insights into the mechanism of non-climacteric behaviour and enrichment of carotenoids.</title>
        <authorList>
            <person name="Wang J."/>
        </authorList>
    </citation>
    <scope>NUCLEOTIDE SEQUENCE</scope>
    <source>
        <tissue evidence="1">Leaf</tissue>
    </source>
</reference>
<name>A0A9E7E8K6_9LILI</name>
<keyword evidence="2" id="KW-1185">Reference proteome</keyword>
<protein>
    <submittedName>
        <fullName evidence="1">Uncharacterized protein</fullName>
    </submittedName>
</protein>
<proteinExistence type="predicted"/>
<evidence type="ECO:0000313" key="1">
    <source>
        <dbReference type="EMBL" id="URD72489.1"/>
    </source>
</evidence>
<gene>
    <name evidence="1" type="ORF">MUK42_33624</name>
</gene>
<dbReference type="Proteomes" id="UP001055439">
    <property type="component" value="Chromosome 1"/>
</dbReference>
<sequence length="68" mass="7318">MVGLVRPIFVLFGSSIVQFSFSNEGWGAILAGVYARKMFANETHNLQPLGGCEGLTVSGVLSRKRKSS</sequence>
<dbReference type="AlphaFoldDB" id="A0A9E7E8K6"/>
<accession>A0A9E7E8K6</accession>
<organism evidence="1 2">
    <name type="scientific">Musa troglodytarum</name>
    <name type="common">fe'i banana</name>
    <dbReference type="NCBI Taxonomy" id="320322"/>
    <lineage>
        <taxon>Eukaryota</taxon>
        <taxon>Viridiplantae</taxon>
        <taxon>Streptophyta</taxon>
        <taxon>Embryophyta</taxon>
        <taxon>Tracheophyta</taxon>
        <taxon>Spermatophyta</taxon>
        <taxon>Magnoliopsida</taxon>
        <taxon>Liliopsida</taxon>
        <taxon>Zingiberales</taxon>
        <taxon>Musaceae</taxon>
        <taxon>Musa</taxon>
    </lineage>
</organism>
<dbReference type="EMBL" id="CP097502">
    <property type="protein sequence ID" value="URD72489.1"/>
    <property type="molecule type" value="Genomic_DNA"/>
</dbReference>
<evidence type="ECO:0000313" key="2">
    <source>
        <dbReference type="Proteomes" id="UP001055439"/>
    </source>
</evidence>
<dbReference type="OrthoDB" id="671439at2759"/>